<dbReference type="EMBL" id="JANQDX010000008">
    <property type="protein sequence ID" value="KAL0920176.1"/>
    <property type="molecule type" value="Genomic_DNA"/>
</dbReference>
<reference evidence="1 2" key="1">
    <citation type="journal article" date="2024" name="Plant Biotechnol. J.">
        <title>Dendrobium thyrsiflorum genome and its molecular insights into genes involved in important horticultural traits.</title>
        <authorList>
            <person name="Chen B."/>
            <person name="Wang J.Y."/>
            <person name="Zheng P.J."/>
            <person name="Li K.L."/>
            <person name="Liang Y.M."/>
            <person name="Chen X.F."/>
            <person name="Zhang C."/>
            <person name="Zhao X."/>
            <person name="He X."/>
            <person name="Zhang G.Q."/>
            <person name="Liu Z.J."/>
            <person name="Xu Q."/>
        </authorList>
    </citation>
    <scope>NUCLEOTIDE SEQUENCE [LARGE SCALE GENOMIC DNA]</scope>
    <source>
        <strain evidence="1">GZMU011</strain>
    </source>
</reference>
<sequence length="119" mass="13696">MCINLLITTPDFSSRNYFSKIFRGVLGGTYPFNITAERRIRENASSLQIAVQVVELADRVQRSVYIDYTTFDTNIFEQPCYRPQAAQGSRRPPQMHLPHRLRLMNLKGQGGLHQLRLQG</sequence>
<name>A0ABD0V5U1_DENTH</name>
<proteinExistence type="predicted"/>
<comment type="caution">
    <text evidence="1">The sequence shown here is derived from an EMBL/GenBank/DDBJ whole genome shotgun (WGS) entry which is preliminary data.</text>
</comment>
<protein>
    <submittedName>
        <fullName evidence="1">Uncharacterized protein</fullName>
    </submittedName>
</protein>
<organism evidence="1 2">
    <name type="scientific">Dendrobium thyrsiflorum</name>
    <name type="common">Pinecone-like raceme dendrobium</name>
    <name type="synonym">Orchid</name>
    <dbReference type="NCBI Taxonomy" id="117978"/>
    <lineage>
        <taxon>Eukaryota</taxon>
        <taxon>Viridiplantae</taxon>
        <taxon>Streptophyta</taxon>
        <taxon>Embryophyta</taxon>
        <taxon>Tracheophyta</taxon>
        <taxon>Spermatophyta</taxon>
        <taxon>Magnoliopsida</taxon>
        <taxon>Liliopsida</taxon>
        <taxon>Asparagales</taxon>
        <taxon>Orchidaceae</taxon>
        <taxon>Epidendroideae</taxon>
        <taxon>Malaxideae</taxon>
        <taxon>Dendrobiinae</taxon>
        <taxon>Dendrobium</taxon>
    </lineage>
</organism>
<evidence type="ECO:0000313" key="2">
    <source>
        <dbReference type="Proteomes" id="UP001552299"/>
    </source>
</evidence>
<accession>A0ABD0V5U1</accession>
<gene>
    <name evidence="1" type="ORF">M5K25_009294</name>
</gene>
<evidence type="ECO:0000313" key="1">
    <source>
        <dbReference type="EMBL" id="KAL0920176.1"/>
    </source>
</evidence>
<keyword evidence="2" id="KW-1185">Reference proteome</keyword>
<dbReference type="AlphaFoldDB" id="A0ABD0V5U1"/>
<dbReference type="Proteomes" id="UP001552299">
    <property type="component" value="Unassembled WGS sequence"/>
</dbReference>